<evidence type="ECO:0000313" key="1">
    <source>
        <dbReference type="EMBL" id="PRP80138.1"/>
    </source>
</evidence>
<name>A0A2P6N861_9EUKA</name>
<dbReference type="Proteomes" id="UP000241769">
    <property type="component" value="Unassembled WGS sequence"/>
</dbReference>
<evidence type="ECO:0000313" key="2">
    <source>
        <dbReference type="Proteomes" id="UP000241769"/>
    </source>
</evidence>
<dbReference type="InParanoid" id="A0A2P6N861"/>
<keyword evidence="2" id="KW-1185">Reference proteome</keyword>
<comment type="caution">
    <text evidence="1">The sequence shown here is derived from an EMBL/GenBank/DDBJ whole genome shotgun (WGS) entry which is preliminary data.</text>
</comment>
<proteinExistence type="predicted"/>
<sequence>MTGKRDREESHWLQLHDKLASQWRNMSGTPFSDPSLPISFFERWSGSDGRIEFKIKCFSPRSMTEQHSIEKDEGHAFRYSFRLVRFCCHPRYAVVELHLLPILSSVTSLLIRV</sequence>
<protein>
    <submittedName>
        <fullName evidence="1">Uncharacterized protein</fullName>
    </submittedName>
</protein>
<dbReference type="AlphaFoldDB" id="A0A2P6N861"/>
<gene>
    <name evidence="1" type="ORF">PROFUN_12221</name>
</gene>
<accession>A0A2P6N861</accession>
<dbReference type="EMBL" id="MDYQ01000160">
    <property type="protein sequence ID" value="PRP80138.1"/>
    <property type="molecule type" value="Genomic_DNA"/>
</dbReference>
<reference evidence="1 2" key="1">
    <citation type="journal article" date="2018" name="Genome Biol. Evol.">
        <title>Multiple Roots of Fruiting Body Formation in Amoebozoa.</title>
        <authorList>
            <person name="Hillmann F."/>
            <person name="Forbes G."/>
            <person name="Novohradska S."/>
            <person name="Ferling I."/>
            <person name="Riege K."/>
            <person name="Groth M."/>
            <person name="Westermann M."/>
            <person name="Marz M."/>
            <person name="Spaller T."/>
            <person name="Winckler T."/>
            <person name="Schaap P."/>
            <person name="Glockner G."/>
        </authorList>
    </citation>
    <scope>NUCLEOTIDE SEQUENCE [LARGE SCALE GENOMIC DNA]</scope>
    <source>
        <strain evidence="1 2">Jena</strain>
    </source>
</reference>
<organism evidence="1 2">
    <name type="scientific">Planoprotostelium fungivorum</name>
    <dbReference type="NCBI Taxonomy" id="1890364"/>
    <lineage>
        <taxon>Eukaryota</taxon>
        <taxon>Amoebozoa</taxon>
        <taxon>Evosea</taxon>
        <taxon>Variosea</taxon>
        <taxon>Cavosteliida</taxon>
        <taxon>Cavosteliaceae</taxon>
        <taxon>Planoprotostelium</taxon>
    </lineage>
</organism>